<dbReference type="InterPro" id="IPR023977">
    <property type="entry name" value="MbnP-like"/>
</dbReference>
<protein>
    <submittedName>
        <fullName evidence="3">Metallo-mystery pair system four-Cys motif protein</fullName>
    </submittedName>
</protein>
<dbReference type="AlphaFoldDB" id="A0A6I5RMI1"/>
<feature type="chain" id="PRO_5026159447" evidence="1">
    <location>
        <begin position="27"/>
        <end position="289"/>
    </location>
</feature>
<dbReference type="PROSITE" id="PS51257">
    <property type="entry name" value="PROKAR_LIPOPROTEIN"/>
    <property type="match status" value="1"/>
</dbReference>
<evidence type="ECO:0000313" key="3">
    <source>
        <dbReference type="EMBL" id="NES08891.1"/>
    </source>
</evidence>
<name>A0A6I5RMI1_9PSED</name>
<dbReference type="InterPro" id="IPR046863">
    <property type="entry name" value="MbnP-like_dom"/>
</dbReference>
<dbReference type="EMBL" id="JAAHBT010000024">
    <property type="protein sequence ID" value="NES08891.1"/>
    <property type="molecule type" value="Genomic_DNA"/>
</dbReference>
<keyword evidence="1" id="KW-0732">Signal</keyword>
<gene>
    <name evidence="3" type="ORF">G3O07_02795</name>
</gene>
<evidence type="ECO:0000313" key="4">
    <source>
        <dbReference type="Proteomes" id="UP000471751"/>
    </source>
</evidence>
<keyword evidence="4" id="KW-1185">Reference proteome</keyword>
<evidence type="ECO:0000256" key="1">
    <source>
        <dbReference type="SAM" id="SignalP"/>
    </source>
</evidence>
<dbReference type="Proteomes" id="UP000471751">
    <property type="component" value="Unassembled WGS sequence"/>
</dbReference>
<feature type="signal peptide" evidence="1">
    <location>
        <begin position="1"/>
        <end position="26"/>
    </location>
</feature>
<organism evidence="3 4">
    <name type="scientific">Pseudomonas laurentiana</name>
    <dbReference type="NCBI Taxonomy" id="2364649"/>
    <lineage>
        <taxon>Bacteria</taxon>
        <taxon>Pseudomonadati</taxon>
        <taxon>Pseudomonadota</taxon>
        <taxon>Gammaproteobacteria</taxon>
        <taxon>Pseudomonadales</taxon>
        <taxon>Pseudomonadaceae</taxon>
        <taxon>Pseudomonas</taxon>
    </lineage>
</organism>
<sequence>MRSLTLSIVFVVLAWLSGCVGNTPEAAEVQPVTIGFSLMAAGRPVHCGTLFGPLGRDQKRVWLKDARVYVQDVALIDDAGRQVPLRLSPSDWQNTQVALLDFEDGTGHCRGGTPGTNTTVVGTVPAGRYTGLAFTVGVPEALNHTSTELEGPPLDVAAMGWSWQVGRKFAKIEVDPEGGVSKADGSKAATWYVHLGSTGCTGNPVTGQTVSCPRGNRVALRMNGFEPSKQVVTLDLAALFQGSHLSRDEGGAVGCMSGPGDPECVAVLEHLAAPRAPGARPAFSVQPTP</sequence>
<dbReference type="RefSeq" id="WP_163932250.1">
    <property type="nucleotide sequence ID" value="NZ_BMQU01000031.1"/>
</dbReference>
<dbReference type="NCBIfam" id="TIGR04052">
    <property type="entry name" value="MbnP_like_WxW"/>
    <property type="match status" value="1"/>
</dbReference>
<comment type="caution">
    <text evidence="3">The sequence shown here is derived from an EMBL/GenBank/DDBJ whole genome shotgun (WGS) entry which is preliminary data.</text>
</comment>
<reference evidence="3 4" key="1">
    <citation type="submission" date="2020-02" db="EMBL/GenBank/DDBJ databases">
        <title>Broccoli isolated Pseudomonas sp.</title>
        <authorList>
            <person name="Fujikawa T."/>
            <person name="Sawada H."/>
        </authorList>
    </citation>
    <scope>NUCLEOTIDE SEQUENCE [LARGE SCALE GENOMIC DNA]</scope>
    <source>
        <strain evidence="3 4">JCM 32154</strain>
    </source>
</reference>
<evidence type="ECO:0000259" key="2">
    <source>
        <dbReference type="Pfam" id="PF20243"/>
    </source>
</evidence>
<feature type="domain" description="Copper-binding protein MbnP-like" evidence="2">
    <location>
        <begin position="30"/>
        <end position="256"/>
    </location>
</feature>
<dbReference type="Pfam" id="PF20243">
    <property type="entry name" value="MbnP"/>
    <property type="match status" value="1"/>
</dbReference>
<accession>A0A6I5RMI1</accession>
<proteinExistence type="predicted"/>